<name>A0A8H7EXX4_AGABI</name>
<dbReference type="AlphaFoldDB" id="A0A8H7EXX4"/>
<protein>
    <submittedName>
        <fullName evidence="1">Uncharacterized protein</fullName>
    </submittedName>
</protein>
<evidence type="ECO:0000313" key="2">
    <source>
        <dbReference type="Proteomes" id="UP000629468"/>
    </source>
</evidence>
<proteinExistence type="predicted"/>
<comment type="caution">
    <text evidence="1">The sequence shown here is derived from an EMBL/GenBank/DDBJ whole genome shotgun (WGS) entry which is preliminary data.</text>
</comment>
<accession>A0A8H7EXX4</accession>
<dbReference type="Proteomes" id="UP000629468">
    <property type="component" value="Unassembled WGS sequence"/>
</dbReference>
<sequence>MIELFSSLAFSAVHQKARDKPQSIATRFRMKVMKGNLKSLEHCQAPSLGIQFNLKNFSQAKRYVAHLMQFALLLVYVVRIQTRMTTSLS</sequence>
<gene>
    <name evidence="1" type="ORF">Agabi119p4_7989</name>
</gene>
<dbReference type="EMBL" id="JABXXO010000011">
    <property type="protein sequence ID" value="KAF7763452.1"/>
    <property type="molecule type" value="Genomic_DNA"/>
</dbReference>
<reference evidence="1 2" key="1">
    <citation type="journal article" name="Sci. Rep.">
        <title>Telomere-to-telomere assembled and centromere annotated genomes of the two main subspecies of the button mushroom Agaricus bisporus reveal especially polymorphic chromosome ends.</title>
        <authorList>
            <person name="Sonnenberg A.S.M."/>
            <person name="Sedaghat-Telgerd N."/>
            <person name="Lavrijssen B."/>
            <person name="Ohm R.A."/>
            <person name="Hendrickx P.M."/>
            <person name="Scholtmeijer K."/>
            <person name="Baars J.J.P."/>
            <person name="van Peer A."/>
        </authorList>
    </citation>
    <scope>NUCLEOTIDE SEQUENCE [LARGE SCALE GENOMIC DNA]</scope>
    <source>
        <strain evidence="1 2">H119_p4</strain>
    </source>
</reference>
<organism evidence="1 2">
    <name type="scientific">Agaricus bisporus var. burnettii</name>
    <dbReference type="NCBI Taxonomy" id="192524"/>
    <lineage>
        <taxon>Eukaryota</taxon>
        <taxon>Fungi</taxon>
        <taxon>Dikarya</taxon>
        <taxon>Basidiomycota</taxon>
        <taxon>Agaricomycotina</taxon>
        <taxon>Agaricomycetes</taxon>
        <taxon>Agaricomycetidae</taxon>
        <taxon>Agaricales</taxon>
        <taxon>Agaricineae</taxon>
        <taxon>Agaricaceae</taxon>
        <taxon>Agaricus</taxon>
    </lineage>
</organism>
<evidence type="ECO:0000313" key="1">
    <source>
        <dbReference type="EMBL" id="KAF7763452.1"/>
    </source>
</evidence>